<evidence type="ECO:0000313" key="2">
    <source>
        <dbReference type="Proteomes" id="UP001589844"/>
    </source>
</evidence>
<dbReference type="RefSeq" id="WP_390211678.1">
    <property type="nucleotide sequence ID" value="NZ_JBHLXJ010000009.1"/>
</dbReference>
<name>A0ABV6IED6_9BURK</name>
<reference evidence="1 2" key="1">
    <citation type="submission" date="2024-09" db="EMBL/GenBank/DDBJ databases">
        <authorList>
            <person name="Sun Q."/>
            <person name="Mori K."/>
        </authorList>
    </citation>
    <scope>NUCLEOTIDE SEQUENCE [LARGE SCALE GENOMIC DNA]</scope>
    <source>
        <strain evidence="1 2">CCM 8677</strain>
    </source>
</reference>
<gene>
    <name evidence="1" type="ORF">ACFFJH_08575</name>
</gene>
<organism evidence="1 2">
    <name type="scientific">Undibacterium danionis</name>
    <dbReference type="NCBI Taxonomy" id="1812100"/>
    <lineage>
        <taxon>Bacteria</taxon>
        <taxon>Pseudomonadati</taxon>
        <taxon>Pseudomonadota</taxon>
        <taxon>Betaproteobacteria</taxon>
        <taxon>Burkholderiales</taxon>
        <taxon>Oxalobacteraceae</taxon>
        <taxon>Undibacterium</taxon>
    </lineage>
</organism>
<evidence type="ECO:0000313" key="1">
    <source>
        <dbReference type="EMBL" id="MFC0349860.1"/>
    </source>
</evidence>
<accession>A0ABV6IED6</accession>
<dbReference type="Proteomes" id="UP001589844">
    <property type="component" value="Unassembled WGS sequence"/>
</dbReference>
<comment type="caution">
    <text evidence="1">The sequence shown here is derived from an EMBL/GenBank/DDBJ whole genome shotgun (WGS) entry which is preliminary data.</text>
</comment>
<dbReference type="EMBL" id="JBHLXJ010000009">
    <property type="protein sequence ID" value="MFC0349860.1"/>
    <property type="molecule type" value="Genomic_DNA"/>
</dbReference>
<protein>
    <submittedName>
        <fullName evidence="1">HAD domain-containing protein</fullName>
    </submittedName>
</protein>
<keyword evidence="2" id="KW-1185">Reference proteome</keyword>
<sequence length="148" mass="17629">MILFLDFDGVLHPDPCYDQGKQFCFLKRLESVLLEFPDVEIVISSTWRESRSIEMLRGFFIPEIQQRIVGVTPNWRDHEELFDVIGYQRQTEIEAWIRTSGEPWLKWVAIDDKCFLFKPFLQNLVRTRPDTGFDEIAEKKLRDLLSKF</sequence>
<proteinExistence type="predicted"/>
<dbReference type="Pfam" id="PF18143">
    <property type="entry name" value="HAD_SAK_2"/>
    <property type="match status" value="1"/>
</dbReference>